<reference evidence="1" key="1">
    <citation type="journal article" date="2021" name="Proc. Natl. Acad. Sci. U.S.A.">
        <title>A Catalog of Tens of Thousands of Viruses from Human Metagenomes Reveals Hidden Associations with Chronic Diseases.</title>
        <authorList>
            <person name="Tisza M.J."/>
            <person name="Buck C.B."/>
        </authorList>
    </citation>
    <scope>NUCLEOTIDE SEQUENCE</scope>
    <source>
        <strain evidence="1">Ctqw35</strain>
    </source>
</reference>
<protein>
    <submittedName>
        <fullName evidence="1">Uncharacterized protein</fullName>
    </submittedName>
</protein>
<organism evidence="1">
    <name type="scientific">Siphoviridae sp. ctqw35</name>
    <dbReference type="NCBI Taxonomy" id="2826471"/>
    <lineage>
        <taxon>Viruses</taxon>
        <taxon>Duplodnaviria</taxon>
        <taxon>Heunggongvirae</taxon>
        <taxon>Uroviricota</taxon>
        <taxon>Caudoviricetes</taxon>
    </lineage>
</organism>
<proteinExistence type="predicted"/>
<sequence length="89" mass="10415">MKVDSKKEKLDIQSFRAQKGLAYILHSVYILRGKNMSDNEMIKKYEKEICPNCIHYKDKNYKECSVVITIDGQAKCVNCNCIEYDRNSE</sequence>
<name>A0A8S5LZN1_9CAUD</name>
<accession>A0A8S5LZN1</accession>
<dbReference type="EMBL" id="BK014782">
    <property type="protein sequence ID" value="DAD75426.1"/>
    <property type="molecule type" value="Genomic_DNA"/>
</dbReference>
<evidence type="ECO:0000313" key="1">
    <source>
        <dbReference type="EMBL" id="DAD75426.1"/>
    </source>
</evidence>